<proteinExistence type="inferred from homology"/>
<keyword evidence="8" id="KW-1015">Disulfide bond</keyword>
<dbReference type="PANTHER" id="PTHR34573:SF1">
    <property type="entry name" value="VITAMIN K EPOXIDE REDUCTASE DOMAIN-CONTAINING PROTEIN"/>
    <property type="match status" value="1"/>
</dbReference>
<dbReference type="Gene3D" id="1.20.1440.130">
    <property type="entry name" value="VKOR domain"/>
    <property type="match status" value="1"/>
</dbReference>
<dbReference type="RefSeq" id="WP_273377551.1">
    <property type="nucleotide sequence ID" value="NZ_PIUK01000005.1"/>
</dbReference>
<evidence type="ECO:0000256" key="6">
    <source>
        <dbReference type="ARBA" id="ARBA00023002"/>
    </source>
</evidence>
<evidence type="ECO:0000259" key="11">
    <source>
        <dbReference type="SMART" id="SM00756"/>
    </source>
</evidence>
<keyword evidence="4" id="KW-0874">Quinone</keyword>
<keyword evidence="5 10" id="KW-1133">Transmembrane helix</keyword>
<evidence type="ECO:0000256" key="2">
    <source>
        <dbReference type="ARBA" id="ARBA00006214"/>
    </source>
</evidence>
<comment type="caution">
    <text evidence="12">The sequence shown here is derived from an EMBL/GenBank/DDBJ whole genome shotgun (WGS) entry which is preliminary data.</text>
</comment>
<dbReference type="InterPro" id="IPR044698">
    <property type="entry name" value="VKOR/LTO1"/>
</dbReference>
<comment type="subcellular location">
    <subcellularLocation>
        <location evidence="1">Membrane</location>
        <topology evidence="1">Multi-pass membrane protein</topology>
    </subcellularLocation>
</comment>
<dbReference type="InterPro" id="IPR038354">
    <property type="entry name" value="VKOR_sf"/>
</dbReference>
<feature type="transmembrane region" description="Helical" evidence="10">
    <location>
        <begin position="12"/>
        <end position="29"/>
    </location>
</feature>
<keyword evidence="9" id="KW-0676">Redox-active center</keyword>
<dbReference type="GO" id="GO:0048038">
    <property type="term" value="F:quinone binding"/>
    <property type="evidence" value="ECO:0007669"/>
    <property type="project" value="UniProtKB-KW"/>
</dbReference>
<sequence length="144" mass="15623">MSLQRLLRTIGVLALVGLGISLYLTWVYTTDRVAICLGSGGCETVQYSPYAWILGIPIPTLGAGAYLLVLALAVLGLRGSQPAEWVVLGLFGTALVGLLFSAYLTYLELFVIHAICLWCAVSAVIQLFLFTLAVVVWRRFQEAV</sequence>
<feature type="transmembrane region" description="Helical" evidence="10">
    <location>
        <begin position="49"/>
        <end position="73"/>
    </location>
</feature>
<keyword evidence="3 10" id="KW-0812">Transmembrane</keyword>
<reference evidence="12" key="1">
    <citation type="submission" date="2017-11" db="EMBL/GenBank/DDBJ databases">
        <title>Three new genomes from thermophilic consortium.</title>
        <authorList>
            <person name="Quaggio R."/>
            <person name="Amgarten D."/>
            <person name="Setubal J.C."/>
        </authorList>
    </citation>
    <scope>NUCLEOTIDE SEQUENCE</scope>
    <source>
        <strain evidence="12">ZCTH01-B2</strain>
    </source>
</reference>
<dbReference type="GO" id="GO:0016020">
    <property type="term" value="C:membrane"/>
    <property type="evidence" value="ECO:0007669"/>
    <property type="project" value="UniProtKB-SubCell"/>
</dbReference>
<dbReference type="GO" id="GO:0016491">
    <property type="term" value="F:oxidoreductase activity"/>
    <property type="evidence" value="ECO:0007669"/>
    <property type="project" value="UniProtKB-KW"/>
</dbReference>
<keyword evidence="6" id="KW-0560">Oxidoreductase</keyword>
<evidence type="ECO:0000313" key="12">
    <source>
        <dbReference type="EMBL" id="MBY6274865.1"/>
    </source>
</evidence>
<evidence type="ECO:0000256" key="7">
    <source>
        <dbReference type="ARBA" id="ARBA00023136"/>
    </source>
</evidence>
<protein>
    <submittedName>
        <fullName evidence="12">Vitamin K epoxide reductase</fullName>
    </submittedName>
</protein>
<feature type="domain" description="Vitamin K epoxide reductase" evidence="11">
    <location>
        <begin position="3"/>
        <end position="140"/>
    </location>
</feature>
<gene>
    <name evidence="12" type="ORF">CWE10_01405</name>
</gene>
<dbReference type="Proteomes" id="UP000732377">
    <property type="component" value="Unassembled WGS sequence"/>
</dbReference>
<dbReference type="SMART" id="SM00756">
    <property type="entry name" value="VKc"/>
    <property type="match status" value="1"/>
</dbReference>
<dbReference type="EMBL" id="PIUK01000005">
    <property type="protein sequence ID" value="MBY6274865.1"/>
    <property type="molecule type" value="Genomic_DNA"/>
</dbReference>
<comment type="similarity">
    <text evidence="2">Belongs to the VKOR family.</text>
</comment>
<dbReference type="AlphaFoldDB" id="A0A953LCZ5"/>
<dbReference type="PANTHER" id="PTHR34573">
    <property type="entry name" value="VKC DOMAIN-CONTAINING PROTEIN"/>
    <property type="match status" value="1"/>
</dbReference>
<accession>A0A953LCZ5</accession>
<feature type="transmembrane region" description="Helical" evidence="10">
    <location>
        <begin position="85"/>
        <end position="104"/>
    </location>
</feature>
<organism evidence="12 13">
    <name type="scientific">Symbiobacterium thermophilum</name>
    <dbReference type="NCBI Taxonomy" id="2734"/>
    <lineage>
        <taxon>Bacteria</taxon>
        <taxon>Bacillati</taxon>
        <taxon>Bacillota</taxon>
        <taxon>Clostridia</taxon>
        <taxon>Eubacteriales</taxon>
        <taxon>Symbiobacteriaceae</taxon>
        <taxon>Symbiobacterium</taxon>
    </lineage>
</organism>
<evidence type="ECO:0000256" key="8">
    <source>
        <dbReference type="ARBA" id="ARBA00023157"/>
    </source>
</evidence>
<evidence type="ECO:0000256" key="3">
    <source>
        <dbReference type="ARBA" id="ARBA00022692"/>
    </source>
</evidence>
<evidence type="ECO:0000256" key="10">
    <source>
        <dbReference type="SAM" id="Phobius"/>
    </source>
</evidence>
<name>A0A953LCZ5_SYMTR</name>
<keyword evidence="7 10" id="KW-0472">Membrane</keyword>
<feature type="transmembrane region" description="Helical" evidence="10">
    <location>
        <begin position="110"/>
        <end position="137"/>
    </location>
</feature>
<evidence type="ECO:0000256" key="5">
    <source>
        <dbReference type="ARBA" id="ARBA00022989"/>
    </source>
</evidence>
<evidence type="ECO:0000256" key="9">
    <source>
        <dbReference type="ARBA" id="ARBA00023284"/>
    </source>
</evidence>
<dbReference type="CDD" id="cd12916">
    <property type="entry name" value="VKOR_1"/>
    <property type="match status" value="1"/>
</dbReference>
<dbReference type="Pfam" id="PF07884">
    <property type="entry name" value="VKOR"/>
    <property type="match status" value="1"/>
</dbReference>
<dbReference type="InterPro" id="IPR012932">
    <property type="entry name" value="VKOR"/>
</dbReference>
<evidence type="ECO:0000313" key="13">
    <source>
        <dbReference type="Proteomes" id="UP000732377"/>
    </source>
</evidence>
<evidence type="ECO:0000256" key="1">
    <source>
        <dbReference type="ARBA" id="ARBA00004141"/>
    </source>
</evidence>
<evidence type="ECO:0000256" key="4">
    <source>
        <dbReference type="ARBA" id="ARBA00022719"/>
    </source>
</evidence>